<proteinExistence type="predicted"/>
<keyword evidence="1" id="KW-0812">Transmembrane</keyword>
<comment type="caution">
    <text evidence="2">The sequence shown here is derived from an EMBL/GenBank/DDBJ whole genome shotgun (WGS) entry which is preliminary data.</text>
</comment>
<evidence type="ECO:0000313" key="2">
    <source>
        <dbReference type="EMBL" id="OGE38195.1"/>
    </source>
</evidence>
<evidence type="ECO:0000256" key="1">
    <source>
        <dbReference type="SAM" id="Phobius"/>
    </source>
</evidence>
<dbReference type="Proteomes" id="UP000176527">
    <property type="component" value="Unassembled WGS sequence"/>
</dbReference>
<feature type="transmembrane region" description="Helical" evidence="1">
    <location>
        <begin position="12"/>
        <end position="35"/>
    </location>
</feature>
<dbReference type="EMBL" id="MFDE01000026">
    <property type="protein sequence ID" value="OGE38195.1"/>
    <property type="molecule type" value="Genomic_DNA"/>
</dbReference>
<organism evidence="2 3">
    <name type="scientific">Candidatus Daviesbacteria bacterium RIFCSPHIGHO2_12_FULL_37_11</name>
    <dbReference type="NCBI Taxonomy" id="1797777"/>
    <lineage>
        <taxon>Bacteria</taxon>
        <taxon>Candidatus Daviesiibacteriota</taxon>
    </lineage>
</organism>
<feature type="transmembrane region" description="Helical" evidence="1">
    <location>
        <begin position="47"/>
        <end position="65"/>
    </location>
</feature>
<reference evidence="2 3" key="1">
    <citation type="journal article" date="2016" name="Nat. Commun.">
        <title>Thousands of microbial genomes shed light on interconnected biogeochemical processes in an aquifer system.</title>
        <authorList>
            <person name="Anantharaman K."/>
            <person name="Brown C.T."/>
            <person name="Hug L.A."/>
            <person name="Sharon I."/>
            <person name="Castelle C.J."/>
            <person name="Probst A.J."/>
            <person name="Thomas B.C."/>
            <person name="Singh A."/>
            <person name="Wilkins M.J."/>
            <person name="Karaoz U."/>
            <person name="Brodie E.L."/>
            <person name="Williams K.H."/>
            <person name="Hubbard S.S."/>
            <person name="Banfield J.F."/>
        </authorList>
    </citation>
    <scope>NUCLEOTIDE SEQUENCE [LARGE SCALE GENOMIC DNA]</scope>
</reference>
<sequence>MKLFTGITFLEVLNQILINLSSGWFGVIVISPGFLGVDSTQIYFELLIKNLPFGILGLLYCSILSERIKSL</sequence>
<name>A0A1F5KBP8_9BACT</name>
<gene>
    <name evidence="2" type="ORF">A3F00_03750</name>
</gene>
<evidence type="ECO:0000313" key="3">
    <source>
        <dbReference type="Proteomes" id="UP000176527"/>
    </source>
</evidence>
<keyword evidence="1" id="KW-1133">Transmembrane helix</keyword>
<keyword evidence="1" id="KW-0472">Membrane</keyword>
<accession>A0A1F5KBP8</accession>
<protein>
    <submittedName>
        <fullName evidence="2">Uncharacterized protein</fullName>
    </submittedName>
</protein>
<dbReference type="AlphaFoldDB" id="A0A1F5KBP8"/>